<dbReference type="PROSITE" id="PS50075">
    <property type="entry name" value="CARRIER"/>
    <property type="match status" value="1"/>
</dbReference>
<dbReference type="InterPro" id="IPR057326">
    <property type="entry name" value="KR_dom"/>
</dbReference>
<dbReference type="PROSITE" id="PS00606">
    <property type="entry name" value="KS3_1"/>
    <property type="match status" value="1"/>
</dbReference>
<dbReference type="InterPro" id="IPR036736">
    <property type="entry name" value="ACP-like_sf"/>
</dbReference>
<evidence type="ECO:0000259" key="20">
    <source>
        <dbReference type="PROSITE" id="PS52019"/>
    </source>
</evidence>
<organism evidence="21">
    <name type="scientific">Blattella germanica</name>
    <name type="common">German cockroach</name>
    <name type="synonym">Blatta germanica</name>
    <dbReference type="NCBI Taxonomy" id="6973"/>
    <lineage>
        <taxon>Eukaryota</taxon>
        <taxon>Metazoa</taxon>
        <taxon>Ecdysozoa</taxon>
        <taxon>Arthropoda</taxon>
        <taxon>Hexapoda</taxon>
        <taxon>Insecta</taxon>
        <taxon>Pterygota</taxon>
        <taxon>Neoptera</taxon>
        <taxon>Polyneoptera</taxon>
        <taxon>Dictyoptera</taxon>
        <taxon>Blattodea</taxon>
        <taxon>Blaberoidea</taxon>
        <taxon>Blattellidae</taxon>
        <taxon>Blattella</taxon>
    </lineage>
</organism>
<comment type="catalytic activity">
    <reaction evidence="15">
        <text>acetyl-CoA + n malonyl-CoA + 2n NADPH + 2n H(+) = a long-chain fatty acid + (n+1) CoA + n CO2 + 2n NADP(+).</text>
        <dbReference type="EC" id="2.3.1.85"/>
    </reaction>
</comment>
<evidence type="ECO:0000256" key="15">
    <source>
        <dbReference type="ARBA" id="ARBA00044883"/>
    </source>
</evidence>
<dbReference type="Gene3D" id="3.40.50.720">
    <property type="entry name" value="NAD(P)-binding Rossmann-like Domain"/>
    <property type="match status" value="1"/>
</dbReference>
<dbReference type="InterPro" id="IPR036291">
    <property type="entry name" value="NAD(P)-bd_dom_sf"/>
</dbReference>
<dbReference type="InterPro" id="IPR009081">
    <property type="entry name" value="PP-bd_ACP"/>
</dbReference>
<dbReference type="Pfam" id="PF13602">
    <property type="entry name" value="ADH_zinc_N_2"/>
    <property type="match status" value="1"/>
</dbReference>
<dbReference type="InterPro" id="IPR011032">
    <property type="entry name" value="GroES-like_sf"/>
</dbReference>
<dbReference type="SUPFAM" id="SSF47336">
    <property type="entry name" value="ACP-like"/>
    <property type="match status" value="1"/>
</dbReference>
<evidence type="ECO:0000256" key="16">
    <source>
        <dbReference type="PROSITE-ProRule" id="PRU01363"/>
    </source>
</evidence>
<dbReference type="SMART" id="SM00827">
    <property type="entry name" value="PKS_AT"/>
    <property type="match status" value="1"/>
</dbReference>
<dbReference type="InterPro" id="IPR014043">
    <property type="entry name" value="Acyl_transferase_dom"/>
</dbReference>
<dbReference type="Gene3D" id="3.30.70.3290">
    <property type="match status" value="1"/>
</dbReference>
<evidence type="ECO:0000256" key="3">
    <source>
        <dbReference type="ARBA" id="ARBA00022450"/>
    </source>
</evidence>
<dbReference type="GO" id="GO:0031177">
    <property type="term" value="F:phosphopantetheine binding"/>
    <property type="evidence" value="ECO:0007669"/>
    <property type="project" value="InterPro"/>
</dbReference>
<keyword evidence="10" id="KW-0560">Oxidoreductase</keyword>
<keyword evidence="13" id="KW-0275">Fatty acid biosynthesis</keyword>
<dbReference type="InterPro" id="IPR042104">
    <property type="entry name" value="PKS_dehydratase_sf"/>
</dbReference>
<dbReference type="Gene3D" id="3.40.47.10">
    <property type="match status" value="1"/>
</dbReference>
<evidence type="ECO:0000313" key="21">
    <source>
        <dbReference type="EMBL" id="QCW07586.1"/>
    </source>
</evidence>
<dbReference type="GO" id="GO:0016491">
    <property type="term" value="F:oxidoreductase activity"/>
    <property type="evidence" value="ECO:0007669"/>
    <property type="project" value="UniProtKB-KW"/>
</dbReference>
<feature type="chain" id="PRO_5022909549" description="Fatty acid synthase" evidence="17">
    <location>
        <begin position="28"/>
        <end position="2112"/>
    </location>
</feature>
<keyword evidence="3" id="KW-0596">Phosphopantetheine</keyword>
<dbReference type="CDD" id="cd05195">
    <property type="entry name" value="enoyl_red"/>
    <property type="match status" value="1"/>
</dbReference>
<keyword evidence="8" id="KW-0276">Fatty acid metabolism</keyword>
<dbReference type="InterPro" id="IPR020841">
    <property type="entry name" value="PKS_Beta-ketoAc_synthase_dom"/>
</dbReference>
<keyword evidence="12" id="KW-0443">Lipid metabolism</keyword>
<dbReference type="SMART" id="SM00829">
    <property type="entry name" value="PKS_ER"/>
    <property type="match status" value="1"/>
</dbReference>
<dbReference type="InterPro" id="IPR014031">
    <property type="entry name" value="Ketoacyl_synth_C"/>
</dbReference>
<keyword evidence="9" id="KW-0521">NADP</keyword>
<dbReference type="Pfam" id="PF08659">
    <property type="entry name" value="KR"/>
    <property type="match status" value="1"/>
</dbReference>
<keyword evidence="5" id="KW-0597">Phosphoprotein</keyword>
<dbReference type="SMART" id="SM00823">
    <property type="entry name" value="PKS_PP"/>
    <property type="match status" value="1"/>
</dbReference>
<dbReference type="InterPro" id="IPR049552">
    <property type="entry name" value="PKS_DH_N"/>
</dbReference>
<keyword evidence="17" id="KW-0732">Signal</keyword>
<keyword evidence="14" id="KW-0511">Multifunctional enzyme</keyword>
<evidence type="ECO:0000256" key="13">
    <source>
        <dbReference type="ARBA" id="ARBA00023160"/>
    </source>
</evidence>
<dbReference type="Gene3D" id="3.10.129.110">
    <property type="entry name" value="Polyketide synthase dehydratase"/>
    <property type="match status" value="1"/>
</dbReference>
<dbReference type="InterPro" id="IPR016039">
    <property type="entry name" value="Thiolase-like"/>
</dbReference>
<dbReference type="SUPFAM" id="SSF50129">
    <property type="entry name" value="GroES-like"/>
    <property type="match status" value="1"/>
</dbReference>
<dbReference type="InterPro" id="IPR014030">
    <property type="entry name" value="Ketoacyl_synth_N"/>
</dbReference>
<dbReference type="InterPro" id="IPR049391">
    <property type="entry name" value="FAS_pseudo-KR"/>
</dbReference>
<dbReference type="Pfam" id="PF21149">
    <property type="entry name" value="FAS_pseudo-KR"/>
    <property type="match status" value="1"/>
</dbReference>
<feature type="domain" description="PKS/mFAS DH" evidence="20">
    <location>
        <begin position="893"/>
        <end position="1179"/>
    </location>
</feature>
<evidence type="ECO:0000259" key="18">
    <source>
        <dbReference type="PROSITE" id="PS50075"/>
    </source>
</evidence>
<dbReference type="InterPro" id="IPR018201">
    <property type="entry name" value="Ketoacyl_synth_AS"/>
</dbReference>
<keyword evidence="6" id="KW-0808">Transferase</keyword>
<evidence type="ECO:0000256" key="17">
    <source>
        <dbReference type="SAM" id="SignalP"/>
    </source>
</evidence>
<keyword evidence="7" id="KW-0378">Hydrolase</keyword>
<dbReference type="InterPro" id="IPR016035">
    <property type="entry name" value="Acyl_Trfase/lysoPLipase"/>
</dbReference>
<dbReference type="PANTHER" id="PTHR43775:SF7">
    <property type="entry name" value="FATTY ACID SYNTHASE"/>
    <property type="match status" value="1"/>
</dbReference>
<evidence type="ECO:0000256" key="6">
    <source>
        <dbReference type="ARBA" id="ARBA00022679"/>
    </source>
</evidence>
<evidence type="ECO:0000256" key="4">
    <source>
        <dbReference type="ARBA" id="ARBA00022516"/>
    </source>
</evidence>
<dbReference type="GO" id="GO:0004315">
    <property type="term" value="F:3-oxoacyl-[acyl-carrier-protein] synthase activity"/>
    <property type="evidence" value="ECO:0007669"/>
    <property type="project" value="InterPro"/>
</dbReference>
<dbReference type="EMBL" id="MK605593">
    <property type="protein sequence ID" value="QCW07586.1"/>
    <property type="molecule type" value="mRNA"/>
</dbReference>
<evidence type="ECO:0000256" key="10">
    <source>
        <dbReference type="ARBA" id="ARBA00023002"/>
    </source>
</evidence>
<feature type="active site" description="Proton acceptor; for dehydratase activity" evidence="16">
    <location>
        <position position="927"/>
    </location>
</feature>
<dbReference type="Gene3D" id="1.10.1200.10">
    <property type="entry name" value="ACP-like"/>
    <property type="match status" value="1"/>
</dbReference>
<evidence type="ECO:0000256" key="5">
    <source>
        <dbReference type="ARBA" id="ARBA00022553"/>
    </source>
</evidence>
<dbReference type="InterPro" id="IPR049900">
    <property type="entry name" value="PKS_mFAS_DH"/>
</dbReference>
<dbReference type="InterPro" id="IPR013968">
    <property type="entry name" value="PKS_KR"/>
</dbReference>
<dbReference type="CDD" id="cd08954">
    <property type="entry name" value="KR_1_FAS_SDR_x"/>
    <property type="match status" value="1"/>
</dbReference>
<sequence length="2112" mass="235547">MPIFLSKACKFLIQIIILTMSPQNQHTSTPMQNEQEWLPRNQVYGQWDPNDDIVIAGVSGRFPESENVEEFMENLYGGVNMVVENDRRWPIGFCNLPGCATLKDASKFDASYFGVPPKLVNYMDPQLRIILELTYEAILDAGINPAEIRGSKTGVYYALTGGDADQYFSRSEDNANGYGFIGSCKSMFANRISFQFDFTGPSFAVDTGCATSLIALNQAITDMRVCRVDAAIVCSSNIMLNPYYSQHLSKLGVLAPVMEPKVFDTNATGYVRGEAAVVLYLVRKSAARRVYANIVHVRNNTDGYKTAGIATPSGEMQYQNNSATYKEAGVNPLDVVYIEAHGTGTKVGDPEELNSLADLFCKKRSNALLVGSLKSNMGHAESTAGLCSMMKVVLAMQTGLIPPNLHFKDPNPGVPALFDGRMKVVDKIETLPGDYVGVNAFGLGGSNSHVVMRRHEKIKSNVAKDQLPRLVAVSGRTEAAVNYFLDKIDAMPRDDDCVALLHEIHKSNISKHNYRGFTITNTKSPSRNVSQICEDNRPVWFVCTGWGAQWLGQTKELMKIQVFERRIKMCSKVLEKKGINLYDIITKESNIEHENFIEVFLTIGATQLALIDLLRLIGIKPDALLGISTGELTCAYIDGAVTAEQVMLIAYHTAVWTTESNLPAASMAVVCGLTYNEVKALCPPGIYVAVHNDIRTCTVVGPKEQIPNFVNTLLSKGIIAKLVKTSAGVAFHTPIVAKEAENLAHKIQKLLPNSTPAGIHWVSSSVHAENGKAPLVQKFSADYFMNIVTDTVLVQEALMHIPDNAIVVEISPHCALQLTLRKVLPASALSVPLMFRDEPFPIEFMLSGLGKLYNAGVQMNLANLYPKVSFPVARGTHMINSMIQWDHSVEWSVPNVWYKARKDGSKPNKCSLTVDIADDKYKYLTGHVVNQQPMFPHAGYLQLVWKAFAQVNKNWFENIPVRLDNVQFHENTYIPDSGVLSFVVKFGDYYDNTSDFELYENNRILSSGSISKLDNTCEILETREVQTSLSENESDILPLTTNDIYMDFRLRGFQYSGCFCSVKESDNRGTTGIVDWQKNWVTFLDSLLQFVQIGGKNSELSLPRKLKKIIINPQEHLSFVEEKREEIRVKMQKEQNLIKGGGVQLQGLEFYIEHQAREEQNEPEIEKQIFVPYVNRGAVKLGDSSEESCFNALSVLLQIIQENVGFLKQIKIVEFADSLKEEELLSPTLVSVIKRQPECKADITVLSQTPTVLKESTLLESLHIKVEDSLCDAIVNADCNLVIGNGSKHLSNKILPLSPGGFLLFEKALNEDEIEIPGFYLVATQHTTNTAFVLMRKDLNKIKPAIVEVTNNNFDWLGKLRGLLRINKYEKNNIFLVSEEEYQCGIMGFTKCLMREPGCDNIRCVFLQDLRAPKFSIQHPLYSSQLEKDLRVNVYREGVWGTLRHINLGLKKNSVRPTEFAQVEVLHPGDLSSISWIETPLKFQRSEINEQLCHVYYASVNLMDVLLASRSSRIQDWRKSLLGQEFSGYNCSGQRLMGISPEGALSTRVVASSQFLWKVPTHWTLEQAASVPSAYLIGFYALEKRGRIQKDEWVLIHNATSAVGQAAITICQQKGCNIIATVCNDHERNTFRNIFHNFSQVHLVYSGCMETQVMAITKGRGVDVALNSLETNQQNKALLHCLKDDGRFLDLALPQLNKSMNLGRSSLQNKSYHNILLDTLFRPDNTEREEVLKIMTEGLDSGVVQPLPTKVLPRTEIEKAFRYVMDTESSKKVIIKIHEETKHSISEPERKLISAIPKLFVDPEKMYVLAGGLGGFGMELAHWLIQRGARKLALTSRRGVTMGYKSLRIRRWRENGITIITSTEDVTTEYGAEKLLNKCGKLGSIGGIFILSMVLKDALLENQSKENFQEVCKAKVDVARSLDAMSQRLCPELEYFVAFSSIASGRGNVGQSAYGMANSTLERICEERRMLGLPALAVQWGPIGDVGVLYDSMGNDVVLVGTVPQHISSCLDAFEDLLRQPHAVLTSHVLVDKELENGSSCVLEKDFLNTVANVLGIKDLSRVPANSDVQDLGIDSLMSTEIKNTLQEQFSIKLSSQEIYRMMASTLRDNSA</sequence>
<dbReference type="Pfam" id="PF00109">
    <property type="entry name" value="ketoacyl-synt"/>
    <property type="match status" value="1"/>
</dbReference>
<dbReference type="SUPFAM" id="SSF52151">
    <property type="entry name" value="FabD/lysophospholipase-like"/>
    <property type="match status" value="1"/>
</dbReference>
<name>A0A5B7QXM6_BLAGE</name>
<keyword evidence="4" id="KW-0444">Lipid biosynthesis</keyword>
<dbReference type="Pfam" id="PF00698">
    <property type="entry name" value="Acyl_transf_1"/>
    <property type="match status" value="1"/>
</dbReference>
<dbReference type="PANTHER" id="PTHR43775">
    <property type="entry name" value="FATTY ACID SYNTHASE"/>
    <property type="match status" value="1"/>
</dbReference>
<dbReference type="InterPro" id="IPR020843">
    <property type="entry name" value="ER"/>
</dbReference>
<evidence type="ECO:0000256" key="1">
    <source>
        <dbReference type="ARBA" id="ARBA00012873"/>
    </source>
</evidence>
<dbReference type="Gene3D" id="3.40.366.10">
    <property type="entry name" value="Malonyl-Coenzyme A Acyl Carrier Protein, domain 2"/>
    <property type="match status" value="1"/>
</dbReference>
<feature type="region of interest" description="C-terminal hotdog fold" evidence="16">
    <location>
        <begin position="1036"/>
        <end position="1179"/>
    </location>
</feature>
<evidence type="ECO:0000256" key="8">
    <source>
        <dbReference type="ARBA" id="ARBA00022832"/>
    </source>
</evidence>
<protein>
    <recommendedName>
        <fullName evidence="2">Fatty acid synthase</fullName>
        <ecNumber evidence="1">2.3.1.85</ecNumber>
    </recommendedName>
</protein>
<evidence type="ECO:0000259" key="19">
    <source>
        <dbReference type="PROSITE" id="PS52004"/>
    </source>
</evidence>
<dbReference type="SMART" id="SM00825">
    <property type="entry name" value="PKS_KS"/>
    <property type="match status" value="1"/>
</dbReference>
<dbReference type="InterPro" id="IPR020806">
    <property type="entry name" value="PKS_PP-bd"/>
</dbReference>
<dbReference type="SUPFAM" id="SSF51735">
    <property type="entry name" value="NAD(P)-binding Rossmann-fold domains"/>
    <property type="match status" value="2"/>
</dbReference>
<dbReference type="SUPFAM" id="SSF53901">
    <property type="entry name" value="Thiolase-like"/>
    <property type="match status" value="1"/>
</dbReference>
<feature type="signal peptide" evidence="17">
    <location>
        <begin position="1"/>
        <end position="27"/>
    </location>
</feature>
<dbReference type="GO" id="GO:0016787">
    <property type="term" value="F:hydrolase activity"/>
    <property type="evidence" value="ECO:0007669"/>
    <property type="project" value="UniProtKB-KW"/>
</dbReference>
<dbReference type="InterPro" id="IPR050091">
    <property type="entry name" value="PKS_NRPS_Biosynth_Enz"/>
</dbReference>
<dbReference type="Gene3D" id="3.90.180.10">
    <property type="entry name" value="Medium-chain alcohol dehydrogenases, catalytic domain"/>
    <property type="match status" value="1"/>
</dbReference>
<dbReference type="PROSITE" id="PS52019">
    <property type="entry name" value="PKS_MFAS_DH"/>
    <property type="match status" value="1"/>
</dbReference>
<evidence type="ECO:0000256" key="11">
    <source>
        <dbReference type="ARBA" id="ARBA00023027"/>
    </source>
</evidence>
<dbReference type="GO" id="GO:0006633">
    <property type="term" value="P:fatty acid biosynthetic process"/>
    <property type="evidence" value="ECO:0007669"/>
    <property type="project" value="UniProtKB-KW"/>
</dbReference>
<reference evidence="21" key="1">
    <citation type="journal article" date="2019" name="Insect Biochem. Mol. Biol.">
        <title>BgFas1: A fatty acid synthase gene required for both hydrocarbon and cuticular fatty acid biosynthesis in the German cockroach, Blattella germanica (L.).</title>
        <authorList>
            <person name="Pei X.J."/>
            <person name="Chen N."/>
            <person name="Bai Y."/>
            <person name="Qiao J.W."/>
            <person name="Li S."/>
            <person name="Fan Y.L."/>
            <person name="Liu T.X."/>
        </authorList>
    </citation>
    <scope>NUCLEOTIDE SEQUENCE</scope>
</reference>
<dbReference type="InterPro" id="IPR001227">
    <property type="entry name" value="Ac_transferase_dom_sf"/>
</dbReference>
<feature type="region of interest" description="N-terminal hotdog fold" evidence="16">
    <location>
        <begin position="893"/>
        <end position="1018"/>
    </location>
</feature>
<evidence type="ECO:0000256" key="12">
    <source>
        <dbReference type="ARBA" id="ARBA00023098"/>
    </source>
</evidence>
<feature type="active site" description="Proton donor; for dehydratase activity" evidence="16">
    <location>
        <position position="1085"/>
    </location>
</feature>
<evidence type="ECO:0000256" key="14">
    <source>
        <dbReference type="ARBA" id="ARBA00023268"/>
    </source>
</evidence>
<keyword evidence="11" id="KW-0520">NAD</keyword>
<dbReference type="Pfam" id="PF02801">
    <property type="entry name" value="Ketoacyl-synt_C"/>
    <property type="match status" value="1"/>
</dbReference>
<dbReference type="Pfam" id="PF16197">
    <property type="entry name" value="KAsynt_C_assoc"/>
    <property type="match status" value="1"/>
</dbReference>
<dbReference type="Pfam" id="PF00550">
    <property type="entry name" value="PP-binding"/>
    <property type="match status" value="1"/>
</dbReference>
<dbReference type="SMART" id="SM00822">
    <property type="entry name" value="PKS_KR"/>
    <property type="match status" value="1"/>
</dbReference>
<reference evidence="21" key="2">
    <citation type="submission" date="2019-03" db="EMBL/GenBank/DDBJ databases">
        <authorList>
            <person name="Pei X.-J."/>
        </authorList>
    </citation>
    <scope>NUCLEOTIDE SEQUENCE</scope>
</reference>
<dbReference type="EC" id="2.3.1.85" evidence="1"/>
<evidence type="ECO:0000256" key="2">
    <source>
        <dbReference type="ARBA" id="ARBA00018769"/>
    </source>
</evidence>
<dbReference type="Pfam" id="PF21089">
    <property type="entry name" value="PKS_DH_N"/>
    <property type="match status" value="1"/>
</dbReference>
<dbReference type="CDD" id="cd00833">
    <property type="entry name" value="PKS"/>
    <property type="match status" value="1"/>
</dbReference>
<dbReference type="InterPro" id="IPR032821">
    <property type="entry name" value="PKS_assoc"/>
</dbReference>
<feature type="domain" description="Ketosynthase family 3 (KS3)" evidence="19">
    <location>
        <begin position="50"/>
        <end position="454"/>
    </location>
</feature>
<proteinExistence type="evidence at transcript level"/>
<dbReference type="PROSITE" id="PS52004">
    <property type="entry name" value="KS3_2"/>
    <property type="match status" value="1"/>
</dbReference>
<evidence type="ECO:0000256" key="9">
    <source>
        <dbReference type="ARBA" id="ARBA00022857"/>
    </source>
</evidence>
<evidence type="ECO:0000256" key="7">
    <source>
        <dbReference type="ARBA" id="ARBA00022801"/>
    </source>
</evidence>
<feature type="domain" description="Carrier" evidence="18">
    <location>
        <begin position="2038"/>
        <end position="2112"/>
    </location>
</feature>
<accession>A0A5B7QXM6</accession>
<dbReference type="GO" id="GO:0004312">
    <property type="term" value="F:fatty acid synthase activity"/>
    <property type="evidence" value="ECO:0007669"/>
    <property type="project" value="UniProtKB-EC"/>
</dbReference>